<dbReference type="KEGG" id="phe:Phep_1494"/>
<organism evidence="1 2">
    <name type="scientific">Pedobacter heparinus (strain ATCC 13125 / DSM 2366 / CIP 104194 / JCM 7457 / NBRC 12017 / NCIMB 9290 / NRRL B-14731 / HIM 762-3)</name>
    <dbReference type="NCBI Taxonomy" id="485917"/>
    <lineage>
        <taxon>Bacteria</taxon>
        <taxon>Pseudomonadati</taxon>
        <taxon>Bacteroidota</taxon>
        <taxon>Sphingobacteriia</taxon>
        <taxon>Sphingobacteriales</taxon>
        <taxon>Sphingobacteriaceae</taxon>
        <taxon>Pedobacter</taxon>
    </lineage>
</organism>
<protein>
    <recommendedName>
        <fullName evidence="3">Lipoprotein</fullName>
    </recommendedName>
</protein>
<sequence>MPIFKNAILAFSLIFLVSSCSESNKKISAEIEEVNPKLTSSNFVKTLLSSVKHSSNEPFFYLFVSHEACYFELLVNGLPVYHNYNLGQTVTPIDIYSAINKSGKQTITYKLYPQTESQQGEGVKTLVDFTNIKIEVFKRNKADTGKNAFVSEKPVLTHTSLTEADGKTFIGKGKDYYEYSFTFDATVPYENTGWENSTDLSKMDQKELLTKTENAYKQVWQMQNDEKVDDFFALLFNREKENAQCEYSTKNDLEESLENYKIPLSAKNYKMQKLENYKMVLYGGGRLVRLEQTSVDKRLRSESALWAKYKDEDGNVIANFISLYLHIPKGKTNFEIIR</sequence>
<accession>C6XTS2</accession>
<evidence type="ECO:0000313" key="1">
    <source>
        <dbReference type="EMBL" id="ACU03708.1"/>
    </source>
</evidence>
<dbReference type="AlphaFoldDB" id="C6XTS2"/>
<dbReference type="OrthoDB" id="1149023at2"/>
<dbReference type="eggNOG" id="ENOG5033IZ4">
    <property type="taxonomic scope" value="Bacteria"/>
</dbReference>
<dbReference type="RefSeq" id="WP_015807323.1">
    <property type="nucleotide sequence ID" value="NC_013061.1"/>
</dbReference>
<name>C6XTS2_PEDHD</name>
<reference evidence="1 2" key="1">
    <citation type="journal article" date="2009" name="Stand. Genomic Sci.">
        <title>Complete genome sequence of Pedobacter heparinus type strain (HIM 762-3).</title>
        <authorList>
            <person name="Han C."/>
            <person name="Spring S."/>
            <person name="Lapidus A."/>
            <person name="Del Rio T.G."/>
            <person name="Tice H."/>
            <person name="Copeland A."/>
            <person name="Cheng J.F."/>
            <person name="Lucas S."/>
            <person name="Chen F."/>
            <person name="Nolan M."/>
            <person name="Bruce D."/>
            <person name="Goodwin L."/>
            <person name="Pitluck S."/>
            <person name="Ivanova N."/>
            <person name="Mavromatis K."/>
            <person name="Mikhailova N."/>
            <person name="Pati A."/>
            <person name="Chen A."/>
            <person name="Palaniappan K."/>
            <person name="Land M."/>
            <person name="Hauser L."/>
            <person name="Chang Y.J."/>
            <person name="Jeffries C.C."/>
            <person name="Saunders E."/>
            <person name="Chertkov O."/>
            <person name="Brettin T."/>
            <person name="Goker M."/>
            <person name="Rohde M."/>
            <person name="Bristow J."/>
            <person name="Eisen J.A."/>
            <person name="Markowitz V."/>
            <person name="Hugenholtz P."/>
            <person name="Kyrpides N.C."/>
            <person name="Klenk H.P."/>
            <person name="Detter J.C."/>
        </authorList>
    </citation>
    <scope>NUCLEOTIDE SEQUENCE [LARGE SCALE GENOMIC DNA]</scope>
    <source>
        <strain evidence="2">ATCC 13125 / DSM 2366 / CIP 104194 / JCM 7457 / NBRC 12017 / NCIMB 9290 / NRRL B-14731 / HIM 762-3</strain>
    </source>
</reference>
<proteinExistence type="predicted"/>
<dbReference type="HOGENOM" id="CLU_071048_0_0_10"/>
<keyword evidence="2" id="KW-1185">Reference proteome</keyword>
<dbReference type="EMBL" id="CP001681">
    <property type="protein sequence ID" value="ACU03708.1"/>
    <property type="molecule type" value="Genomic_DNA"/>
</dbReference>
<dbReference type="Proteomes" id="UP000000852">
    <property type="component" value="Chromosome"/>
</dbReference>
<dbReference type="PROSITE" id="PS51257">
    <property type="entry name" value="PROKAR_LIPOPROTEIN"/>
    <property type="match status" value="1"/>
</dbReference>
<evidence type="ECO:0008006" key="3">
    <source>
        <dbReference type="Google" id="ProtNLM"/>
    </source>
</evidence>
<evidence type="ECO:0000313" key="2">
    <source>
        <dbReference type="Proteomes" id="UP000000852"/>
    </source>
</evidence>
<gene>
    <name evidence="1" type="ordered locus">Phep_1494</name>
</gene>